<proteinExistence type="predicted"/>
<comment type="caution">
    <text evidence="2">The sequence shown here is derived from an EMBL/GenBank/DDBJ whole genome shotgun (WGS) entry which is preliminary data.</text>
</comment>
<dbReference type="Proteomes" id="UP001281761">
    <property type="component" value="Unassembled WGS sequence"/>
</dbReference>
<feature type="compositionally biased region" description="Polar residues" evidence="1">
    <location>
        <begin position="172"/>
        <end position="182"/>
    </location>
</feature>
<keyword evidence="3" id="KW-1185">Reference proteome</keyword>
<feature type="compositionally biased region" description="Polar residues" evidence="1">
    <location>
        <begin position="141"/>
        <end position="165"/>
    </location>
</feature>
<evidence type="ECO:0000256" key="1">
    <source>
        <dbReference type="SAM" id="MobiDB-lite"/>
    </source>
</evidence>
<protein>
    <submittedName>
        <fullName evidence="2">Uncharacterized protein</fullName>
    </submittedName>
</protein>
<evidence type="ECO:0000313" key="3">
    <source>
        <dbReference type="Proteomes" id="UP001281761"/>
    </source>
</evidence>
<feature type="region of interest" description="Disordered" evidence="1">
    <location>
        <begin position="119"/>
        <end position="236"/>
    </location>
</feature>
<sequence>MRNRTLASVLIHHRTHFLLVPQDSNPIPAITPFTSTHFRFIGMREDSSLLVCGEGRALGDLCSCLVTMTKLGLEDFGWDEGSGYVANIQGTAMSLSEQPAPKQTGFGQSLRHKGTLSGCGNLQQTGASGGRFGQTLHGAFGNQQPESAFGNQKSNTGSAFGPQQQSGGGKFGNTQGSVFGNQGDTGGGSEKKKESVFGTQTGCTHPQDGTAQQMSVGGFGQTTFRGQQGSGGGFGG</sequence>
<feature type="compositionally biased region" description="Polar residues" evidence="1">
    <location>
        <begin position="197"/>
        <end position="215"/>
    </location>
</feature>
<reference evidence="2 3" key="1">
    <citation type="journal article" date="2022" name="bioRxiv">
        <title>Genomics of Preaxostyla Flagellates Illuminates Evolutionary Transitions and the Path Towards Mitochondrial Loss.</title>
        <authorList>
            <person name="Novak L.V.F."/>
            <person name="Treitli S.C."/>
            <person name="Pyrih J."/>
            <person name="Halakuc P."/>
            <person name="Pipaliya S.V."/>
            <person name="Vacek V."/>
            <person name="Brzon O."/>
            <person name="Soukal P."/>
            <person name="Eme L."/>
            <person name="Dacks J.B."/>
            <person name="Karnkowska A."/>
            <person name="Elias M."/>
            <person name="Hampl V."/>
        </authorList>
    </citation>
    <scope>NUCLEOTIDE SEQUENCE [LARGE SCALE GENOMIC DNA]</scope>
    <source>
        <strain evidence="2">NAU3</strain>
        <tissue evidence="2">Gut</tissue>
    </source>
</reference>
<evidence type="ECO:0000313" key="2">
    <source>
        <dbReference type="EMBL" id="KAK2949242.1"/>
    </source>
</evidence>
<accession>A0ABQ9XF55</accession>
<gene>
    <name evidence="2" type="ORF">BLNAU_15845</name>
</gene>
<name>A0ABQ9XF55_9EUKA</name>
<organism evidence="2 3">
    <name type="scientific">Blattamonas nauphoetae</name>
    <dbReference type="NCBI Taxonomy" id="2049346"/>
    <lineage>
        <taxon>Eukaryota</taxon>
        <taxon>Metamonada</taxon>
        <taxon>Preaxostyla</taxon>
        <taxon>Oxymonadida</taxon>
        <taxon>Blattamonas</taxon>
    </lineage>
</organism>
<dbReference type="EMBL" id="JARBJD010000160">
    <property type="protein sequence ID" value="KAK2949242.1"/>
    <property type="molecule type" value="Genomic_DNA"/>
</dbReference>